<gene>
    <name evidence="1" type="ORF">C4B59_16680</name>
</gene>
<organism evidence="1 2">
    <name type="scientific">Candidatus Methanogaster sp</name>
    <dbReference type="NCBI Taxonomy" id="3386292"/>
    <lineage>
        <taxon>Archaea</taxon>
        <taxon>Methanobacteriati</taxon>
        <taxon>Methanobacteriota</taxon>
        <taxon>Stenosarchaea group</taxon>
        <taxon>Methanomicrobia</taxon>
        <taxon>Methanosarcinales</taxon>
        <taxon>ANME-2 cluster</taxon>
        <taxon>Candidatus Methanogasteraceae</taxon>
        <taxon>Candidatus Methanogaster</taxon>
    </lineage>
</organism>
<reference evidence="1" key="1">
    <citation type="submission" date="2018-01" db="EMBL/GenBank/DDBJ databases">
        <authorList>
            <person name="Krukenberg V."/>
        </authorList>
    </citation>
    <scope>NUCLEOTIDE SEQUENCE</scope>
    <source>
        <strain evidence="1">E20ANME2</strain>
    </source>
</reference>
<proteinExistence type="predicted"/>
<protein>
    <submittedName>
        <fullName evidence="1">Carbamoyl-phosphate synthase large subunit</fullName>
    </submittedName>
</protein>
<name>A0AC61KYG1_9EURY</name>
<accession>A0AC61KYG1</accession>
<dbReference type="EMBL" id="PQXF01000096">
    <property type="protein sequence ID" value="PXF56590.1"/>
    <property type="molecule type" value="Genomic_DNA"/>
</dbReference>
<evidence type="ECO:0000313" key="1">
    <source>
        <dbReference type="EMBL" id="PXF56590.1"/>
    </source>
</evidence>
<dbReference type="Proteomes" id="UP000248329">
    <property type="component" value="Unassembled WGS sequence"/>
</dbReference>
<comment type="caution">
    <text evidence="1">The sequence shown here is derived from an EMBL/GenBank/DDBJ whole genome shotgun (WGS) entry which is preliminary data.</text>
</comment>
<sequence>MPRDPTIKKILLIGSGPILIGQAAEFDFSGSQACQSLAEEGISVVLVNSNPATIMTDPETADAVYIEPLTPEVIEKIIEIERPDGLIAGFGGQTGLNLTTELAESGALDRYNVKLLGTPLKAIYDTEDRELFKQAMEEIGEPVPRSRAVSTIKDALELIPTLGLPLIVRPAYTLGGAGGGIAYTRDDLCRICELGLKRSRINQVLVEESVLGWKEFEYEVIRDSGDTCITICNMENFDPMGIHTGESIVVTPSQTLSDNEHQMLRSAAINIIRFLGIEGGCNIQFAVKDGKYMVVEVNPRVSRSSALASKATGYPIARVAAKIAIGLNLDEIRNDVTGETPASFEPAIDYVVAKIPRWPFDKFVTADNTLTTAMKSTGEVMAIGRTIEEALLKAVRSLDIDVSFGSAGTGTGTMADDWTPDRIRELLITPTDQRLFVVYHALRTGFSSEEISKLTSIDPFFLQKLKKIIEIEDRIKPGLSPEKGVLRDAKRIGLTDKRIAELAGVTREVVTDQRHDQGILPAYKMVDTCAAEFAAKTPYYYSCYEDECEVDPTSRKKVLILGAGPIRIGQGIEFDYCTVHAVMSLREGGIETHIVNNNPETVSTDFDTSDKLFFEPLTLEDVMNIIERERPYGVCVQFGGQTSVNLAIPLAKELARRPDLDTRILGTSPDDMDLAEDRKRFNQLLAGLGIPQPEAGYATSKEEAHAASGRIGYPVLVRPSYVLGGRAMEIVYDSDDLDRYMREAVRVSPDHPVLIDEFLEGAVEIDCDAVSDGTDVLIGAIMEHIEEAGIHSGDSACVIPPQSLSPDILNTVRDYVQRIALALNVRGLLNIQLAAKDGIVYVLEANPRSSRTIPFVSKAVGIPLAKIAAKVIVGKTLQELGYVDEPAPSCVSVKEVLLPFDKLPGADPILGPEMRSTGEVMGVDHDYGTAYYKAQLAAGNELPMKGTVFLSIRDADKSQIVDIARKLRSTGLQLIGTGGTVTHLRDHGVAAIPIKKVSEGSPNVVDLIRAGKVDLIVNTPRSKQGRRDGYEMRRAAVDFSVPYITTIQAAVAAGDAIAVAAGKAEIGVESIREYY</sequence>
<evidence type="ECO:0000313" key="2">
    <source>
        <dbReference type="Proteomes" id="UP000248329"/>
    </source>
</evidence>